<dbReference type="Pfam" id="PF04940">
    <property type="entry name" value="BLUF"/>
    <property type="match status" value="1"/>
</dbReference>
<dbReference type="Proteomes" id="UP000295142">
    <property type="component" value="Unassembled WGS sequence"/>
</dbReference>
<accession>A0A4R2KG87</accession>
<name>A0A4R2KG87_9RHOB</name>
<dbReference type="InterPro" id="IPR007024">
    <property type="entry name" value="BLUF_domain"/>
</dbReference>
<reference evidence="2 3" key="1">
    <citation type="submission" date="2019-03" db="EMBL/GenBank/DDBJ databases">
        <title>Genomic Encyclopedia of Type Strains, Phase IV (KMG-IV): sequencing the most valuable type-strain genomes for metagenomic binning, comparative biology and taxonomic classification.</title>
        <authorList>
            <person name="Goeker M."/>
        </authorList>
    </citation>
    <scope>NUCLEOTIDE SEQUENCE [LARGE SCALE GENOMIC DNA]</scope>
    <source>
        <strain evidence="2 3">DSM 4868</strain>
    </source>
</reference>
<comment type="caution">
    <text evidence="2">The sequence shown here is derived from an EMBL/GenBank/DDBJ whole genome shotgun (WGS) entry which is preliminary data.</text>
</comment>
<evidence type="ECO:0000313" key="3">
    <source>
        <dbReference type="Proteomes" id="UP000295142"/>
    </source>
</evidence>
<dbReference type="AlphaFoldDB" id="A0A4R2KG87"/>
<dbReference type="OrthoDB" id="196105at2"/>
<protein>
    <submittedName>
        <fullName evidence="2">FAD-dependent sensor of blue light</fullName>
    </submittedName>
</protein>
<dbReference type="GO" id="GO:0071949">
    <property type="term" value="F:FAD binding"/>
    <property type="evidence" value="ECO:0007669"/>
    <property type="project" value="InterPro"/>
</dbReference>
<evidence type="ECO:0000259" key="1">
    <source>
        <dbReference type="PROSITE" id="PS50925"/>
    </source>
</evidence>
<dbReference type="GO" id="GO:0009882">
    <property type="term" value="F:blue light photoreceptor activity"/>
    <property type="evidence" value="ECO:0007669"/>
    <property type="project" value="InterPro"/>
</dbReference>
<proteinExistence type="predicted"/>
<organism evidence="2 3">
    <name type="scientific">Rhodovulum euryhalinum</name>
    <dbReference type="NCBI Taxonomy" id="35805"/>
    <lineage>
        <taxon>Bacteria</taxon>
        <taxon>Pseudomonadati</taxon>
        <taxon>Pseudomonadota</taxon>
        <taxon>Alphaproteobacteria</taxon>
        <taxon>Rhodobacterales</taxon>
        <taxon>Paracoccaceae</taxon>
        <taxon>Rhodovulum</taxon>
    </lineage>
</organism>
<dbReference type="SUPFAM" id="SSF54975">
    <property type="entry name" value="Acylphosphatase/BLUF domain-like"/>
    <property type="match status" value="1"/>
</dbReference>
<evidence type="ECO:0000313" key="2">
    <source>
        <dbReference type="EMBL" id="TCO69456.1"/>
    </source>
</evidence>
<dbReference type="PROSITE" id="PS50925">
    <property type="entry name" value="BLUF"/>
    <property type="match status" value="1"/>
</dbReference>
<dbReference type="Gene3D" id="3.30.70.100">
    <property type="match status" value="1"/>
</dbReference>
<dbReference type="RefSeq" id="WP_132546382.1">
    <property type="nucleotide sequence ID" value="NZ_SLWW01000015.1"/>
</dbReference>
<dbReference type="InterPro" id="IPR036046">
    <property type="entry name" value="Acylphosphatase-like_dom_sf"/>
</dbReference>
<sequence length="376" mass="39543">MLLTEELPARTDETGVFRLAYVSRSCRDLSRSEVEGLAEASAAHNLERGVSGVLIYGHGVFLQWLEGPATEVCALMARIERDPRHAAVTVLSAGWIGRRRFSDWSMRVIGPRAPDGSSLMVPLTAGGSGGPGAEEVARAFDAAARLYLADGLGGPVWDDLAAELVQPLARGGDHDLPPLPEVLRTFPRARAAFADTVCNALAEGWAEDRFSGLEVTMATVRLNRLLLRAGRAAEPVLSRGAVVVLVPEHATEITGAIVKADLLRAAGYSVKFVPSAAAQTLTAVLEATGDCPILVYGGRIGFDAGDARRAGALVTKLVGDRPGRAVLLCGRISGALSEWPDRLEFLTQARAPLPGQGVDWPAVSALAAAPPPVGGR</sequence>
<dbReference type="SMART" id="SM01034">
    <property type="entry name" value="BLUF"/>
    <property type="match status" value="1"/>
</dbReference>
<feature type="domain" description="BLUF" evidence="1">
    <location>
        <begin position="16"/>
        <end position="107"/>
    </location>
</feature>
<gene>
    <name evidence="2" type="ORF">EV655_11590</name>
</gene>
<keyword evidence="3" id="KW-1185">Reference proteome</keyword>
<dbReference type="EMBL" id="SLWW01000015">
    <property type="protein sequence ID" value="TCO69456.1"/>
    <property type="molecule type" value="Genomic_DNA"/>
</dbReference>